<feature type="binding site" evidence="8">
    <location>
        <position position="137"/>
    </location>
    <ligand>
        <name>Zn(2+)</name>
        <dbReference type="ChEBI" id="CHEBI:29105"/>
        <note>catalytic</note>
    </ligand>
</feature>
<dbReference type="AlphaFoldDB" id="A0A829YM78"/>
<evidence type="ECO:0000256" key="6">
    <source>
        <dbReference type="ARBA" id="ARBA00022833"/>
    </source>
</evidence>
<evidence type="ECO:0000313" key="12">
    <source>
        <dbReference type="EMBL" id="GFE84415.1"/>
    </source>
</evidence>
<keyword evidence="6 8" id="KW-0862">Zinc</keyword>
<proteinExistence type="inferred from homology"/>
<feature type="signal peptide" evidence="8">
    <location>
        <begin position="1"/>
        <end position="29"/>
    </location>
</feature>
<keyword evidence="7 8" id="KW-0482">Metalloprotease</keyword>
<evidence type="ECO:0000256" key="2">
    <source>
        <dbReference type="ARBA" id="ARBA00022723"/>
    </source>
</evidence>
<dbReference type="InterPro" id="IPR051156">
    <property type="entry name" value="Mito/Outer_Membr_Metalloprot"/>
</dbReference>
<feature type="active site" evidence="8">
    <location>
        <position position="138"/>
    </location>
</feature>
<dbReference type="InterPro" id="IPR001915">
    <property type="entry name" value="Peptidase_M48"/>
</dbReference>
<comment type="subcellular location">
    <subcellularLocation>
        <location evidence="8">Periplasm</location>
    </subcellularLocation>
</comment>
<dbReference type="PROSITE" id="PS50005">
    <property type="entry name" value="TPR"/>
    <property type="match status" value="1"/>
</dbReference>
<evidence type="ECO:0000256" key="3">
    <source>
        <dbReference type="ARBA" id="ARBA00022729"/>
    </source>
</evidence>
<dbReference type="Gene3D" id="1.25.40.10">
    <property type="entry name" value="Tetratricopeptide repeat domain"/>
    <property type="match status" value="1"/>
</dbReference>
<keyword evidence="13" id="KW-1185">Reference proteome</keyword>
<reference evidence="13" key="1">
    <citation type="submission" date="2020-01" db="EMBL/GenBank/DDBJ databases">
        <title>'Steroidobacter agaridevorans' sp. nov., agar-degrading bacteria isolated from rhizosphere soils.</title>
        <authorList>
            <person name="Ikenaga M."/>
            <person name="Kataoka M."/>
            <person name="Murouchi A."/>
            <person name="Katsuragi S."/>
            <person name="Sakai M."/>
        </authorList>
    </citation>
    <scope>NUCLEOTIDE SEQUENCE [LARGE SCALE GENOMIC DNA]</scope>
    <source>
        <strain evidence="13">YU21-B</strain>
    </source>
</reference>
<keyword evidence="3 8" id="KW-0732">Signal</keyword>
<keyword evidence="2 8" id="KW-0479">Metal-binding</keyword>
<dbReference type="InterPro" id="IPR019734">
    <property type="entry name" value="TPR_rpt"/>
</dbReference>
<comment type="similarity">
    <text evidence="8">Belongs to the peptidase M48 family. BepA subfamily.</text>
</comment>
<dbReference type="Proteomes" id="UP000445000">
    <property type="component" value="Unassembled WGS sequence"/>
</dbReference>
<protein>
    <recommendedName>
        <fullName evidence="8">Putative beta-barrel assembly-enhancing protease</fullName>
        <ecNumber evidence="8">3.4.-.-</ecNumber>
    </recommendedName>
</protein>
<dbReference type="Pfam" id="PF01435">
    <property type="entry name" value="Peptidase_M48"/>
    <property type="match status" value="1"/>
</dbReference>
<evidence type="ECO:0000256" key="5">
    <source>
        <dbReference type="ARBA" id="ARBA00022801"/>
    </source>
</evidence>
<keyword evidence="9" id="KW-0802">TPR repeat</keyword>
<dbReference type="GO" id="GO:0008270">
    <property type="term" value="F:zinc ion binding"/>
    <property type="evidence" value="ECO:0007669"/>
    <property type="project" value="UniProtKB-UniRule"/>
</dbReference>
<evidence type="ECO:0000256" key="1">
    <source>
        <dbReference type="ARBA" id="ARBA00022670"/>
    </source>
</evidence>
<dbReference type="GO" id="GO:0042597">
    <property type="term" value="C:periplasmic space"/>
    <property type="evidence" value="ECO:0007669"/>
    <property type="project" value="UniProtKB-SubCell"/>
</dbReference>
<gene>
    <name evidence="12" type="ORF">GCM10011487_64150</name>
</gene>
<keyword evidence="4 8" id="KW-0574">Periplasm</keyword>
<keyword evidence="5 8" id="KW-0378">Hydrolase</keyword>
<evidence type="ECO:0000256" key="10">
    <source>
        <dbReference type="SAM" id="MobiDB-lite"/>
    </source>
</evidence>
<dbReference type="InterPro" id="IPR011990">
    <property type="entry name" value="TPR-like_helical_dom_sf"/>
</dbReference>
<dbReference type="GO" id="GO:0016020">
    <property type="term" value="C:membrane"/>
    <property type="evidence" value="ECO:0007669"/>
    <property type="project" value="InterPro"/>
</dbReference>
<comment type="caution">
    <text evidence="12">The sequence shown here is derived from an EMBL/GenBank/DDBJ whole genome shotgun (WGS) entry which is preliminary data.</text>
</comment>
<feature type="binding site" evidence="8">
    <location>
        <position position="204"/>
    </location>
    <ligand>
        <name>Zn(2+)</name>
        <dbReference type="ChEBI" id="CHEBI:29105"/>
        <note>catalytic</note>
    </ligand>
</feature>
<feature type="domain" description="Peptidase M48" evidence="11">
    <location>
        <begin position="74"/>
        <end position="263"/>
    </location>
</feature>
<evidence type="ECO:0000256" key="4">
    <source>
        <dbReference type="ARBA" id="ARBA00022764"/>
    </source>
</evidence>
<dbReference type="EMBL" id="BLJN01000009">
    <property type="protein sequence ID" value="GFE84415.1"/>
    <property type="molecule type" value="Genomic_DNA"/>
</dbReference>
<name>A0A829YM78_9GAMM</name>
<dbReference type="PANTHER" id="PTHR22726">
    <property type="entry name" value="METALLOENDOPEPTIDASE OMA1"/>
    <property type="match status" value="1"/>
</dbReference>
<feature type="binding site" evidence="8">
    <location>
        <position position="141"/>
    </location>
    <ligand>
        <name>Zn(2+)</name>
        <dbReference type="ChEBI" id="CHEBI:29105"/>
        <note>catalytic</note>
    </ligand>
</feature>
<feature type="repeat" description="TPR" evidence="9">
    <location>
        <begin position="346"/>
        <end position="379"/>
    </location>
</feature>
<dbReference type="Gene3D" id="3.30.2010.10">
    <property type="entry name" value="Metalloproteases ('zincins'), catalytic domain"/>
    <property type="match status" value="1"/>
</dbReference>
<dbReference type="InterPro" id="IPR030873">
    <property type="entry name" value="Protease_BepA"/>
</dbReference>
<dbReference type="PANTHER" id="PTHR22726:SF1">
    <property type="entry name" value="METALLOENDOPEPTIDASE OMA1, MITOCHONDRIAL"/>
    <property type="match status" value="1"/>
</dbReference>
<feature type="region of interest" description="Disordered" evidence="10">
    <location>
        <begin position="484"/>
        <end position="503"/>
    </location>
</feature>
<dbReference type="EC" id="3.4.-.-" evidence="8"/>
<feature type="chain" id="PRO_5033175905" description="Putative beta-barrel assembly-enhancing protease" evidence="8">
    <location>
        <begin position="30"/>
        <end position="503"/>
    </location>
</feature>
<feature type="active site" description="Proton donor" evidence="8">
    <location>
        <position position="208"/>
    </location>
</feature>
<organism evidence="12 13">
    <name type="scientific">Steroidobacter agaridevorans</name>
    <dbReference type="NCBI Taxonomy" id="2695856"/>
    <lineage>
        <taxon>Bacteria</taxon>
        <taxon>Pseudomonadati</taxon>
        <taxon>Pseudomonadota</taxon>
        <taxon>Gammaproteobacteria</taxon>
        <taxon>Steroidobacterales</taxon>
        <taxon>Steroidobacteraceae</taxon>
        <taxon>Steroidobacter</taxon>
    </lineage>
</organism>
<dbReference type="HAMAP" id="MF_00997">
    <property type="entry name" value="Protease_BepA"/>
    <property type="match status" value="1"/>
</dbReference>
<dbReference type="Pfam" id="PF14559">
    <property type="entry name" value="TPR_19"/>
    <property type="match status" value="1"/>
</dbReference>
<keyword evidence="1 8" id="KW-0645">Protease</keyword>
<dbReference type="CDD" id="cd07333">
    <property type="entry name" value="M48C_bepA_like"/>
    <property type="match status" value="1"/>
</dbReference>
<accession>A0A829YM78</accession>
<dbReference type="RefSeq" id="WP_161816022.1">
    <property type="nucleotide sequence ID" value="NZ_BLJN01000009.1"/>
</dbReference>
<dbReference type="SMART" id="SM00028">
    <property type="entry name" value="TPR"/>
    <property type="match status" value="2"/>
</dbReference>
<evidence type="ECO:0000256" key="7">
    <source>
        <dbReference type="ARBA" id="ARBA00023049"/>
    </source>
</evidence>
<comment type="cofactor">
    <cofactor evidence="8">
        <name>Zn(2+)</name>
        <dbReference type="ChEBI" id="CHEBI:29105"/>
    </cofactor>
    <text evidence="8">Binds 1 zinc ion per subunit.</text>
</comment>
<comment type="function">
    <text evidence="8">Functions as both a chaperone and a metalloprotease. Maintains the integrity of the outer membrane by promoting either the assembly or the elimination of outer membrane proteins, depending on their folding state.</text>
</comment>
<evidence type="ECO:0000256" key="8">
    <source>
        <dbReference type="HAMAP-Rule" id="MF_00997"/>
    </source>
</evidence>
<evidence type="ECO:0000256" key="9">
    <source>
        <dbReference type="PROSITE-ProRule" id="PRU00339"/>
    </source>
</evidence>
<sequence precursor="true">MKIPSFSTFKALLCATVASLVMVGGVSHADPEDLPDIGNPASTMLTLEDEYQIGRMIVRGLRDQDQILEDPEVTEYIRALGLKLSSQAHDGSQRFNFFMVRDNTINAFALPGGFIGVNSGLLLKTEDESELAGVLAHEIAHVTQRHIARSIAAQSRSSLVSTAAMLAAILVGAAAGGGDAAMAGVAAAQSLAIQQQISFTRSNETEADRVGLGFLARSGFDPNGMPRFFETMSRLGGSSELNIPEMLRTHPVSHTRIAETKERAAQLDVAPAPESVSYALTRERLRVLSTPAGEDPRAYYAATINNEPDATPAQVYGQGLALMMAGQPAKAVPVFERLRSADPTILQYHTALGQAQLQAGDGKASLQTLKRATELFPRNVAVTIRYAETLMQTGDSKKAHEILLDLFNTVPPTPEQAKLTAQAANAAGDVADSYYYMSEYHILSGDLLLAVNQLQLALAVPKISEVQRARFEARLDEIQQALPKRAARRPIEASNGDGRRRAN</sequence>
<evidence type="ECO:0000259" key="11">
    <source>
        <dbReference type="Pfam" id="PF01435"/>
    </source>
</evidence>
<dbReference type="SUPFAM" id="SSF48452">
    <property type="entry name" value="TPR-like"/>
    <property type="match status" value="1"/>
</dbReference>
<dbReference type="GO" id="GO:0004222">
    <property type="term" value="F:metalloendopeptidase activity"/>
    <property type="evidence" value="ECO:0007669"/>
    <property type="project" value="InterPro"/>
</dbReference>
<evidence type="ECO:0000313" key="13">
    <source>
        <dbReference type="Proteomes" id="UP000445000"/>
    </source>
</evidence>
<dbReference type="GO" id="GO:0051603">
    <property type="term" value="P:proteolysis involved in protein catabolic process"/>
    <property type="evidence" value="ECO:0007669"/>
    <property type="project" value="TreeGrafter"/>
</dbReference>